<keyword evidence="13" id="KW-1185">Reference proteome</keyword>
<feature type="chain" id="PRO_5043426999" evidence="9">
    <location>
        <begin position="19"/>
        <end position="986"/>
    </location>
</feature>
<dbReference type="Proteomes" id="UP001314229">
    <property type="component" value="Unassembled WGS sequence"/>
</dbReference>
<keyword evidence="7" id="KW-0325">Glycoprotein</keyword>
<evidence type="ECO:0000256" key="4">
    <source>
        <dbReference type="ARBA" id="ARBA00022690"/>
    </source>
</evidence>
<dbReference type="InterPro" id="IPR010600">
    <property type="entry name" value="ITI_HC_C"/>
</dbReference>
<feature type="region of interest" description="Disordered" evidence="8">
    <location>
        <begin position="125"/>
        <end position="148"/>
    </location>
</feature>
<gene>
    <name evidence="12" type="ORF">FSCOSCO3_A030155</name>
</gene>
<accession>A0AAV1MSG8</accession>
<sequence length="986" mass="108686">MLLLLTLLMMCFSPSILGQLEESKLGNVGDIDYDLADFELDIAPRRVPRQVKTLLTKQTKPHIQELSIKTTIISRYAFTAVYCAMLNRHTNAAEGVFHFQIPAGAYVSNFTMIIGGRVYQSEVMPKQKRVKQENGKPKNKESGDASSEPEVEVFRMAASIPGRNRAIFLLSYEELLQRRLGRYEHVTSLRPLQLVSRLSLEVTIVDHSLITDLQVLPLRSGRTNSGSSTSSGSNAPKTPAKLEPPVTTVVRNENNVCRITFSPTIIQQAKITTNGNLGDYVIRYDVQRDMGIGDIQVLNGHFVHYFAPKDLPVVPKNVVFVIDTSASMVGTKIRQTKDALFTILKDLRPGDNFNFISFSNKIKVWQPNGLVPVTPLNIRDAKKFIYMLVPNGGTNIDGAINTGSTLLREYLLGPDVNPNSVSLIIFLTDGRPTVGEIQSTTILGNTRSAVQEKFCIFSIGIGNDVDYRLLERMSLENCGMMRRINEDADASAMLKGFYDEIGTPLLSDIRINYTEDSVQYVTQHLFTNYFNGSEMVIAGKLTNQSIESLHVQVTASNNDKSIILETDVPLKQREIETEKHVKAATAAMAAGSKALGSIAEDFVERVWGFLSVKEGLRSRFRSQTSKDREYHIQQATNLSMTYHFLTPLTNLVVEKPEVLADGTMAPAPTITPAADEDKPSSSLSPANELPGDTEDGKPQKPDGKKPGRPSSALSNKPGKVERRPAKKSVTISKTSADGDPHFVVEFPLSKLTVCFNINGEPGHVLRLVSDHKYSGVTVNGKLIGAPAPPGSHKTQRTYFSTITIVVDHPKRAYIEVTPKKVILDGRDRMVLPCHSTVSVDSGVLSVAIVGKSNVTVTVGGNISFVILLHQYKNPAPYQRDHLGFYIGNSKGLSNNCHGLLGQFLSEEVGLSKLPAEGDVKPSQVLKVKNRSVPVVQKSRRIYSGTQSVNCWFAKNNAAKLIDGQYEDYLMSHMFDTGDWPHGTNRV</sequence>
<dbReference type="GO" id="GO:0004867">
    <property type="term" value="F:serine-type endopeptidase inhibitor activity"/>
    <property type="evidence" value="ECO:0007669"/>
    <property type="project" value="UniProtKB-KW"/>
</dbReference>
<protein>
    <submittedName>
        <fullName evidence="12">Inter-alpha-trypsin inhibitor heavy chain H5</fullName>
    </submittedName>
</protein>
<dbReference type="Pfam" id="PF13768">
    <property type="entry name" value="VWA_3"/>
    <property type="match status" value="1"/>
</dbReference>
<feature type="signal peptide" evidence="9">
    <location>
        <begin position="1"/>
        <end position="18"/>
    </location>
</feature>
<feature type="region of interest" description="Disordered" evidence="8">
    <location>
        <begin position="663"/>
        <end position="734"/>
    </location>
</feature>
<dbReference type="PROSITE" id="PS51468">
    <property type="entry name" value="VIT"/>
    <property type="match status" value="1"/>
</dbReference>
<organism evidence="12 13">
    <name type="scientific">Scomber scombrus</name>
    <name type="common">Atlantic mackerel</name>
    <name type="synonym">Scomber vernalis</name>
    <dbReference type="NCBI Taxonomy" id="13677"/>
    <lineage>
        <taxon>Eukaryota</taxon>
        <taxon>Metazoa</taxon>
        <taxon>Chordata</taxon>
        <taxon>Craniata</taxon>
        <taxon>Vertebrata</taxon>
        <taxon>Euteleostomi</taxon>
        <taxon>Actinopterygii</taxon>
        <taxon>Neopterygii</taxon>
        <taxon>Teleostei</taxon>
        <taxon>Neoteleostei</taxon>
        <taxon>Acanthomorphata</taxon>
        <taxon>Pelagiaria</taxon>
        <taxon>Scombriformes</taxon>
        <taxon>Scombridae</taxon>
        <taxon>Scomber</taxon>
    </lineage>
</organism>
<feature type="compositionally biased region" description="Basic and acidic residues" evidence="8">
    <location>
        <begin position="130"/>
        <end position="143"/>
    </location>
</feature>
<dbReference type="InterPro" id="IPR013694">
    <property type="entry name" value="VIT"/>
</dbReference>
<evidence type="ECO:0000313" key="13">
    <source>
        <dbReference type="Proteomes" id="UP001314229"/>
    </source>
</evidence>
<evidence type="ECO:0000256" key="9">
    <source>
        <dbReference type="SAM" id="SignalP"/>
    </source>
</evidence>
<feature type="compositionally biased region" description="Basic and acidic residues" evidence="8">
    <location>
        <begin position="694"/>
        <end position="705"/>
    </location>
</feature>
<evidence type="ECO:0000256" key="7">
    <source>
        <dbReference type="ARBA" id="ARBA00023180"/>
    </source>
</evidence>
<dbReference type="AlphaFoldDB" id="A0AAV1MSG8"/>
<evidence type="ECO:0000256" key="5">
    <source>
        <dbReference type="ARBA" id="ARBA00022729"/>
    </source>
</evidence>
<feature type="domain" description="VIT" evidence="11">
    <location>
        <begin position="47"/>
        <end position="174"/>
    </location>
</feature>
<feature type="compositionally biased region" description="Low complexity" evidence="8">
    <location>
        <begin position="220"/>
        <end position="234"/>
    </location>
</feature>
<dbReference type="GO" id="GO:0030212">
    <property type="term" value="P:hyaluronan metabolic process"/>
    <property type="evidence" value="ECO:0007669"/>
    <property type="project" value="InterPro"/>
</dbReference>
<dbReference type="SMART" id="SM00609">
    <property type="entry name" value="VIT"/>
    <property type="match status" value="1"/>
</dbReference>
<feature type="domain" description="VWFA" evidence="10">
    <location>
        <begin position="317"/>
        <end position="501"/>
    </location>
</feature>
<name>A0AAV1MSG8_SCOSC</name>
<feature type="region of interest" description="Disordered" evidence="8">
    <location>
        <begin position="220"/>
        <end position="243"/>
    </location>
</feature>
<evidence type="ECO:0000256" key="1">
    <source>
        <dbReference type="ARBA" id="ARBA00004613"/>
    </source>
</evidence>
<dbReference type="GO" id="GO:0005576">
    <property type="term" value="C:extracellular region"/>
    <property type="evidence" value="ECO:0007669"/>
    <property type="project" value="UniProtKB-SubCell"/>
</dbReference>
<evidence type="ECO:0000256" key="3">
    <source>
        <dbReference type="ARBA" id="ARBA00022525"/>
    </source>
</evidence>
<dbReference type="SUPFAM" id="SSF53300">
    <property type="entry name" value="vWA-like"/>
    <property type="match status" value="1"/>
</dbReference>
<keyword evidence="3" id="KW-0964">Secreted</keyword>
<reference evidence="12 13" key="1">
    <citation type="submission" date="2024-01" db="EMBL/GenBank/DDBJ databases">
        <authorList>
            <person name="Alioto T."/>
            <person name="Alioto T."/>
            <person name="Gomez Garrido J."/>
        </authorList>
    </citation>
    <scope>NUCLEOTIDE SEQUENCE [LARGE SCALE GENOMIC DNA]</scope>
</reference>
<dbReference type="Pfam" id="PF08487">
    <property type="entry name" value="VIT"/>
    <property type="match status" value="1"/>
</dbReference>
<dbReference type="FunFam" id="3.40.50.410:FF:000013">
    <property type="entry name" value="inter-alpha-trypsin inhibitor heavy chain H2"/>
    <property type="match status" value="1"/>
</dbReference>
<evidence type="ECO:0000256" key="2">
    <source>
        <dbReference type="ARBA" id="ARBA00010158"/>
    </source>
</evidence>
<evidence type="ECO:0000256" key="8">
    <source>
        <dbReference type="SAM" id="MobiDB-lite"/>
    </source>
</evidence>
<feature type="compositionally biased region" description="Low complexity" evidence="8">
    <location>
        <begin position="663"/>
        <end position="673"/>
    </location>
</feature>
<comment type="similarity">
    <text evidence="2">Belongs to the ITIH family.</text>
</comment>
<comment type="subcellular location">
    <subcellularLocation>
        <location evidence="1">Secreted</location>
    </subcellularLocation>
</comment>
<dbReference type="InterPro" id="IPR036465">
    <property type="entry name" value="vWFA_dom_sf"/>
</dbReference>
<keyword evidence="6" id="KW-0722">Serine protease inhibitor</keyword>
<dbReference type="PANTHER" id="PTHR10338:SF62">
    <property type="entry name" value="INTER-ALPHA-TRYPSIN INHIBITOR HEAVY CHAIN H5"/>
    <property type="match status" value="1"/>
</dbReference>
<dbReference type="PANTHER" id="PTHR10338">
    <property type="entry name" value="INTER-ALPHA-TRYPSIN INHIBITOR HEAVY CHAIN FAMILY MEMBER"/>
    <property type="match status" value="1"/>
</dbReference>
<dbReference type="PROSITE" id="PS50234">
    <property type="entry name" value="VWFA"/>
    <property type="match status" value="1"/>
</dbReference>
<dbReference type="InterPro" id="IPR002035">
    <property type="entry name" value="VWF_A"/>
</dbReference>
<dbReference type="Pfam" id="PF06668">
    <property type="entry name" value="ITI_HC_C"/>
    <property type="match status" value="1"/>
</dbReference>
<keyword evidence="4" id="KW-0646">Protease inhibitor</keyword>
<comment type="caution">
    <text evidence="12">The sequence shown here is derived from an EMBL/GenBank/DDBJ whole genome shotgun (WGS) entry which is preliminary data.</text>
</comment>
<evidence type="ECO:0000313" key="12">
    <source>
        <dbReference type="EMBL" id="CAK6949950.1"/>
    </source>
</evidence>
<evidence type="ECO:0000259" key="10">
    <source>
        <dbReference type="PROSITE" id="PS50234"/>
    </source>
</evidence>
<keyword evidence="5 9" id="KW-0732">Signal</keyword>
<dbReference type="InterPro" id="IPR050934">
    <property type="entry name" value="ITIH"/>
</dbReference>
<proteinExistence type="inferred from homology"/>
<dbReference type="EMBL" id="CAWUFR010000002">
    <property type="protein sequence ID" value="CAK6949950.1"/>
    <property type="molecule type" value="Genomic_DNA"/>
</dbReference>
<dbReference type="Gene3D" id="3.40.50.410">
    <property type="entry name" value="von Willebrand factor, type A domain"/>
    <property type="match status" value="1"/>
</dbReference>
<evidence type="ECO:0000259" key="11">
    <source>
        <dbReference type="PROSITE" id="PS51468"/>
    </source>
</evidence>
<evidence type="ECO:0000256" key="6">
    <source>
        <dbReference type="ARBA" id="ARBA00022900"/>
    </source>
</evidence>
<dbReference type="SMART" id="SM00327">
    <property type="entry name" value="VWA"/>
    <property type="match status" value="1"/>
</dbReference>